<accession>A0A0P7C1I9</accession>
<dbReference type="STRING" id="1605367.AFM12_07780"/>
<dbReference type="Pfam" id="PF00011">
    <property type="entry name" value="HSP20"/>
    <property type="match status" value="1"/>
</dbReference>
<dbReference type="PROSITE" id="PS01031">
    <property type="entry name" value="SHSP"/>
    <property type="match status" value="1"/>
</dbReference>
<evidence type="ECO:0000259" key="3">
    <source>
        <dbReference type="PROSITE" id="PS01031"/>
    </source>
</evidence>
<evidence type="ECO:0000259" key="4">
    <source>
        <dbReference type="PROSITE" id="PS51203"/>
    </source>
</evidence>
<dbReference type="OrthoDB" id="9814487at2"/>
<comment type="caution">
    <text evidence="5">The sequence shown here is derived from an EMBL/GenBank/DDBJ whole genome shotgun (WGS) entry which is preliminary data.</text>
</comment>
<dbReference type="InterPro" id="IPR007052">
    <property type="entry name" value="CS_dom"/>
</dbReference>
<reference evidence="5 6" key="1">
    <citation type="submission" date="2015-07" db="EMBL/GenBank/DDBJ databases">
        <title>The draft genome sequence of Leadbetterella sp. JN14-9.</title>
        <authorList>
            <person name="Liu Y."/>
            <person name="Du J."/>
            <person name="Shao Z."/>
        </authorList>
    </citation>
    <scope>NUCLEOTIDE SEQUENCE [LARGE SCALE GENOMIC DNA]</scope>
    <source>
        <strain evidence="5 6">JN14-9</strain>
    </source>
</reference>
<dbReference type="Proteomes" id="UP000050454">
    <property type="component" value="Unassembled WGS sequence"/>
</dbReference>
<dbReference type="EMBL" id="LGTQ01000006">
    <property type="protein sequence ID" value="KPM48515.1"/>
    <property type="molecule type" value="Genomic_DNA"/>
</dbReference>
<feature type="domain" description="CS" evidence="4">
    <location>
        <begin position="35"/>
        <end position="141"/>
    </location>
</feature>
<dbReference type="InterPro" id="IPR002068">
    <property type="entry name" value="A-crystallin/Hsp20_dom"/>
</dbReference>
<gene>
    <name evidence="5" type="ORF">AFM12_07780</name>
</gene>
<dbReference type="SUPFAM" id="SSF49764">
    <property type="entry name" value="HSP20-like chaperones"/>
    <property type="match status" value="1"/>
</dbReference>
<keyword evidence="6" id="KW-1185">Reference proteome</keyword>
<sequence length="144" mass="16306">MNTLVKSFRPTTYPSLFDSLFSDVDFFADNRSTGLSVPAVNVKEDADGFTIELAAPGLKKEDFKINVDEKTLTISSEVNTEETEEKENYTRREFSYNSFTRSFRLPKTVDIDKVEASHENGVLHLVLPKKEEAKPKEPRLITVG</sequence>
<protein>
    <submittedName>
        <fullName evidence="5">Uncharacterized protein</fullName>
    </submittedName>
</protein>
<organism evidence="5 6">
    <name type="scientific">Jiulongibacter sediminis</name>
    <dbReference type="NCBI Taxonomy" id="1605367"/>
    <lineage>
        <taxon>Bacteria</taxon>
        <taxon>Pseudomonadati</taxon>
        <taxon>Bacteroidota</taxon>
        <taxon>Cytophagia</taxon>
        <taxon>Cytophagales</taxon>
        <taxon>Leadbetterellaceae</taxon>
        <taxon>Jiulongibacter</taxon>
    </lineage>
</organism>
<dbReference type="RefSeq" id="WP_055146266.1">
    <property type="nucleotide sequence ID" value="NZ_JXSZ01000006.1"/>
</dbReference>
<dbReference type="PANTHER" id="PTHR11527">
    <property type="entry name" value="HEAT-SHOCK PROTEIN 20 FAMILY MEMBER"/>
    <property type="match status" value="1"/>
</dbReference>
<dbReference type="PROSITE" id="PS51203">
    <property type="entry name" value="CS"/>
    <property type="match status" value="1"/>
</dbReference>
<name>A0A0P7C1I9_9BACT</name>
<evidence type="ECO:0000256" key="2">
    <source>
        <dbReference type="RuleBase" id="RU003616"/>
    </source>
</evidence>
<feature type="domain" description="SHSP" evidence="3">
    <location>
        <begin position="31"/>
        <end position="144"/>
    </location>
</feature>
<evidence type="ECO:0000256" key="1">
    <source>
        <dbReference type="PROSITE-ProRule" id="PRU00285"/>
    </source>
</evidence>
<evidence type="ECO:0000313" key="5">
    <source>
        <dbReference type="EMBL" id="KPM48515.1"/>
    </source>
</evidence>
<evidence type="ECO:0000313" key="6">
    <source>
        <dbReference type="Proteomes" id="UP000050454"/>
    </source>
</evidence>
<dbReference type="Gene3D" id="2.60.40.790">
    <property type="match status" value="1"/>
</dbReference>
<proteinExistence type="inferred from homology"/>
<dbReference type="AlphaFoldDB" id="A0A0P7C1I9"/>
<dbReference type="InterPro" id="IPR031107">
    <property type="entry name" value="Small_HSP"/>
</dbReference>
<comment type="similarity">
    <text evidence="1 2">Belongs to the small heat shock protein (HSP20) family.</text>
</comment>
<dbReference type="CDD" id="cd06464">
    <property type="entry name" value="ACD_sHsps-like"/>
    <property type="match status" value="1"/>
</dbReference>
<dbReference type="InterPro" id="IPR008978">
    <property type="entry name" value="HSP20-like_chaperone"/>
</dbReference>